<dbReference type="SUPFAM" id="SSF56112">
    <property type="entry name" value="Protein kinase-like (PK-like)"/>
    <property type="match status" value="1"/>
</dbReference>
<keyword evidence="3" id="KW-0547">Nucleotide-binding</keyword>
<keyword evidence="8" id="KW-1185">Reference proteome</keyword>
<dbReference type="GO" id="GO:0005524">
    <property type="term" value="F:ATP binding"/>
    <property type="evidence" value="ECO:0007669"/>
    <property type="project" value="UniProtKB-KW"/>
</dbReference>
<evidence type="ECO:0000256" key="2">
    <source>
        <dbReference type="ARBA" id="ARBA00022679"/>
    </source>
</evidence>
<dbReference type="Proteomes" id="UP000799779">
    <property type="component" value="Unassembled WGS sequence"/>
</dbReference>
<name>A0A6A5WZR4_9PLEO</name>
<dbReference type="PANTHER" id="PTHR43671:SF13">
    <property type="entry name" value="SERINE_THREONINE-PROTEIN KINASE NEK2"/>
    <property type="match status" value="1"/>
</dbReference>
<dbReference type="Gene3D" id="1.10.510.10">
    <property type="entry name" value="Transferase(Phosphotransferase) domain 1"/>
    <property type="match status" value="1"/>
</dbReference>
<evidence type="ECO:0000313" key="7">
    <source>
        <dbReference type="EMBL" id="KAF2005681.1"/>
    </source>
</evidence>
<evidence type="ECO:0000256" key="5">
    <source>
        <dbReference type="ARBA" id="ARBA00022840"/>
    </source>
</evidence>
<organism evidence="7 8">
    <name type="scientific">Amniculicola lignicola CBS 123094</name>
    <dbReference type="NCBI Taxonomy" id="1392246"/>
    <lineage>
        <taxon>Eukaryota</taxon>
        <taxon>Fungi</taxon>
        <taxon>Dikarya</taxon>
        <taxon>Ascomycota</taxon>
        <taxon>Pezizomycotina</taxon>
        <taxon>Dothideomycetes</taxon>
        <taxon>Pleosporomycetidae</taxon>
        <taxon>Pleosporales</taxon>
        <taxon>Amniculicolaceae</taxon>
        <taxon>Amniculicola</taxon>
    </lineage>
</organism>
<protein>
    <recommendedName>
        <fullName evidence="1">non-specific serine/threonine protein kinase</fullName>
        <ecNumber evidence="1">2.7.11.1</ecNumber>
    </recommendedName>
</protein>
<dbReference type="GO" id="GO:0004674">
    <property type="term" value="F:protein serine/threonine kinase activity"/>
    <property type="evidence" value="ECO:0007669"/>
    <property type="project" value="UniProtKB-EC"/>
</dbReference>
<accession>A0A6A5WZR4</accession>
<feature type="domain" description="Protein kinase" evidence="6">
    <location>
        <begin position="202"/>
        <end position="533"/>
    </location>
</feature>
<keyword evidence="4 7" id="KW-0418">Kinase</keyword>
<dbReference type="InterPro" id="IPR011009">
    <property type="entry name" value="Kinase-like_dom_sf"/>
</dbReference>
<dbReference type="EC" id="2.7.11.1" evidence="1"/>
<dbReference type="EMBL" id="ML977562">
    <property type="protein sequence ID" value="KAF2005681.1"/>
    <property type="molecule type" value="Genomic_DNA"/>
</dbReference>
<dbReference type="AlphaFoldDB" id="A0A6A5WZR4"/>
<evidence type="ECO:0000256" key="4">
    <source>
        <dbReference type="ARBA" id="ARBA00022777"/>
    </source>
</evidence>
<proteinExistence type="predicted"/>
<keyword evidence="5" id="KW-0067">ATP-binding</keyword>
<evidence type="ECO:0000259" key="6">
    <source>
        <dbReference type="PROSITE" id="PS50011"/>
    </source>
</evidence>
<evidence type="ECO:0000256" key="1">
    <source>
        <dbReference type="ARBA" id="ARBA00012513"/>
    </source>
</evidence>
<dbReference type="PANTHER" id="PTHR43671">
    <property type="entry name" value="SERINE/THREONINE-PROTEIN KINASE NEK"/>
    <property type="match status" value="1"/>
</dbReference>
<keyword evidence="2" id="KW-0808">Transferase</keyword>
<evidence type="ECO:0000313" key="8">
    <source>
        <dbReference type="Proteomes" id="UP000799779"/>
    </source>
</evidence>
<evidence type="ECO:0000256" key="3">
    <source>
        <dbReference type="ARBA" id="ARBA00022741"/>
    </source>
</evidence>
<dbReference type="SMART" id="SM00220">
    <property type="entry name" value="S_TKc"/>
    <property type="match status" value="1"/>
</dbReference>
<dbReference type="InterPro" id="IPR050660">
    <property type="entry name" value="NEK_Ser/Thr_kinase"/>
</dbReference>
<sequence length="540" mass="61449">MPPPYGTSYLYFKESAKPALRRQFPRWTDKQITNTINLLWHDQIIPRAAFDNARDNQDANLPPFPVNLVPNRPNTKAEVDRAKKRVQARRANAGGALAQAAPPQATAAAALTLHVPPAPPAPPPVALPIAPPVVPAASPVPNLPYPYSYWPPPPWPKHPAYPGGDVDSLQYEDNIDAREDEQTRWLATRPLVPGWAPGNACWRGVEWLGEGSFGRAGRWTQYDAHDNAIDHVVIKDDYSQTRNKWRDPMAWLDRVPFEVRIHQLVETCRGDNTGPARNLIRFRAYRLWMAERRVRIYLDYYNMGSLWGCVFVPQEEEGRQLIAPVRGIWEEFVWYLLSALVDAVDVLHRGVAGTRGNWRAITHCDIQPTNVFLHKENPNDQRRWPTLVLADFGMAVVPESSPHAGGPRNNPQEYKYVTGRQGRYPPELHSGWPHDTPINDKSDVYQIGTLIWQFVSEEWSEKGPLYVRSNGRLARLFNLGGRDHTAELFMQPRFSDELTTLVRSCLHLDQARRLTIAELKREVDRHLAAHPTNQNLGLPF</sequence>
<dbReference type="PROSITE" id="PS50011">
    <property type="entry name" value="PROTEIN_KINASE_DOM"/>
    <property type="match status" value="1"/>
</dbReference>
<dbReference type="InterPro" id="IPR000719">
    <property type="entry name" value="Prot_kinase_dom"/>
</dbReference>
<dbReference type="OrthoDB" id="1431934at2759"/>
<dbReference type="Pfam" id="PF00069">
    <property type="entry name" value="Pkinase"/>
    <property type="match status" value="1"/>
</dbReference>
<reference evidence="7" key="1">
    <citation type="journal article" date="2020" name="Stud. Mycol.">
        <title>101 Dothideomycetes genomes: a test case for predicting lifestyles and emergence of pathogens.</title>
        <authorList>
            <person name="Haridas S."/>
            <person name="Albert R."/>
            <person name="Binder M."/>
            <person name="Bloem J."/>
            <person name="Labutti K."/>
            <person name="Salamov A."/>
            <person name="Andreopoulos B."/>
            <person name="Baker S."/>
            <person name="Barry K."/>
            <person name="Bills G."/>
            <person name="Bluhm B."/>
            <person name="Cannon C."/>
            <person name="Castanera R."/>
            <person name="Culley D."/>
            <person name="Daum C."/>
            <person name="Ezra D."/>
            <person name="Gonzalez J."/>
            <person name="Henrissat B."/>
            <person name="Kuo A."/>
            <person name="Liang C."/>
            <person name="Lipzen A."/>
            <person name="Lutzoni F."/>
            <person name="Magnuson J."/>
            <person name="Mondo S."/>
            <person name="Nolan M."/>
            <person name="Ohm R."/>
            <person name="Pangilinan J."/>
            <person name="Park H.-J."/>
            <person name="Ramirez L."/>
            <person name="Alfaro M."/>
            <person name="Sun H."/>
            <person name="Tritt A."/>
            <person name="Yoshinaga Y."/>
            <person name="Zwiers L.-H."/>
            <person name="Turgeon B."/>
            <person name="Goodwin S."/>
            <person name="Spatafora J."/>
            <person name="Crous P."/>
            <person name="Grigoriev I."/>
        </authorList>
    </citation>
    <scope>NUCLEOTIDE SEQUENCE</scope>
    <source>
        <strain evidence="7">CBS 123094</strain>
    </source>
</reference>
<gene>
    <name evidence="7" type="ORF">P154DRAFT_570980</name>
</gene>